<dbReference type="Proteomes" id="UP001168338">
    <property type="component" value="Unassembled WGS sequence"/>
</dbReference>
<keyword evidence="3" id="KW-1185">Reference proteome</keyword>
<feature type="domain" description="Transglutaminase-like" evidence="1">
    <location>
        <begin position="88"/>
        <end position="153"/>
    </location>
</feature>
<protein>
    <submittedName>
        <fullName evidence="2">Transglutaminase domain-containing protein</fullName>
    </submittedName>
</protein>
<evidence type="ECO:0000313" key="2">
    <source>
        <dbReference type="EMBL" id="MDN7025935.1"/>
    </source>
</evidence>
<evidence type="ECO:0000259" key="1">
    <source>
        <dbReference type="Pfam" id="PF01841"/>
    </source>
</evidence>
<comment type="caution">
    <text evidence="2">The sequence shown here is derived from an EMBL/GenBank/DDBJ whole genome shotgun (WGS) entry which is preliminary data.</text>
</comment>
<dbReference type="EMBL" id="VCYH01000011">
    <property type="protein sequence ID" value="MDN7025935.1"/>
    <property type="molecule type" value="Genomic_DNA"/>
</dbReference>
<reference evidence="2" key="1">
    <citation type="submission" date="2019-05" db="EMBL/GenBank/DDBJ databases">
        <title>Methanoculleus sp. FWC-SCC1, a methanogenic archaeon isolated from deep marine cold seep.</title>
        <authorList>
            <person name="Chen Y.-W."/>
            <person name="Chen S.-C."/>
            <person name="Teng N.-H."/>
            <person name="Lai M.-C."/>
        </authorList>
    </citation>
    <scope>NUCLEOTIDE SEQUENCE</scope>
    <source>
        <strain evidence="2">FWC-SCC1</strain>
    </source>
</reference>
<dbReference type="Gene3D" id="3.10.620.30">
    <property type="match status" value="1"/>
</dbReference>
<gene>
    <name evidence="2" type="ORF">FGU65_13755</name>
</gene>
<accession>A0ABT8MDB2</accession>
<organism evidence="2 3">
    <name type="scientific">Methanoculleus frigidifontis</name>
    <dbReference type="NCBI Taxonomy" id="2584085"/>
    <lineage>
        <taxon>Archaea</taxon>
        <taxon>Methanobacteriati</taxon>
        <taxon>Methanobacteriota</taxon>
        <taxon>Stenosarchaea group</taxon>
        <taxon>Methanomicrobia</taxon>
        <taxon>Methanomicrobiales</taxon>
        <taxon>Methanomicrobiaceae</taxon>
        <taxon>Methanoculleus</taxon>
    </lineage>
</organism>
<name>A0ABT8MDB2_9EURY</name>
<dbReference type="SUPFAM" id="SSF54001">
    <property type="entry name" value="Cysteine proteinases"/>
    <property type="match status" value="1"/>
</dbReference>
<sequence>MIWSILSVIVLLSLLTPQGVLLCSGDLPQIGYGHSDGAEIAAITSTTDPAVVARLENASLPLDEMIHMVEADTSRYIDGRPRLFPVGINATLQNRIGDCTDLALLRTEVLKKNGIRARPVHGIMVWDTERLKSQALHLEFGETAVAIHDWVEIDGGRTLGAYESREGVLCVKVGNGVCLQPVFEALGYL</sequence>
<dbReference type="InterPro" id="IPR038765">
    <property type="entry name" value="Papain-like_cys_pep_sf"/>
</dbReference>
<proteinExistence type="predicted"/>
<dbReference type="InterPro" id="IPR002931">
    <property type="entry name" value="Transglutaminase-like"/>
</dbReference>
<dbReference type="Pfam" id="PF01841">
    <property type="entry name" value="Transglut_core"/>
    <property type="match status" value="1"/>
</dbReference>
<dbReference type="RefSeq" id="WP_301665130.1">
    <property type="nucleotide sequence ID" value="NZ_VCYH01000011.1"/>
</dbReference>
<evidence type="ECO:0000313" key="3">
    <source>
        <dbReference type="Proteomes" id="UP001168338"/>
    </source>
</evidence>